<dbReference type="InterPro" id="IPR000792">
    <property type="entry name" value="Tscrpt_reg_LuxR_C"/>
</dbReference>
<dbReference type="Proteomes" id="UP000295345">
    <property type="component" value="Unassembled WGS sequence"/>
</dbReference>
<dbReference type="AlphaFoldDB" id="A0A4R4SR60"/>
<dbReference type="SMART" id="SM00421">
    <property type="entry name" value="HTH_LUXR"/>
    <property type="match status" value="1"/>
</dbReference>
<gene>
    <name evidence="2" type="ORF">E1283_29695</name>
</gene>
<proteinExistence type="predicted"/>
<keyword evidence="3" id="KW-1185">Reference proteome</keyword>
<organism evidence="2 3">
    <name type="scientific">Streptomyces hainanensis</name>
    <dbReference type="NCBI Taxonomy" id="402648"/>
    <lineage>
        <taxon>Bacteria</taxon>
        <taxon>Bacillati</taxon>
        <taxon>Actinomycetota</taxon>
        <taxon>Actinomycetes</taxon>
        <taxon>Kitasatosporales</taxon>
        <taxon>Streptomycetaceae</taxon>
        <taxon>Streptomyces</taxon>
    </lineage>
</organism>
<dbReference type="GO" id="GO:0006355">
    <property type="term" value="P:regulation of DNA-templated transcription"/>
    <property type="evidence" value="ECO:0007669"/>
    <property type="project" value="InterPro"/>
</dbReference>
<evidence type="ECO:0000313" key="2">
    <source>
        <dbReference type="EMBL" id="TDC66458.1"/>
    </source>
</evidence>
<dbReference type="InterPro" id="IPR036388">
    <property type="entry name" value="WH-like_DNA-bd_sf"/>
</dbReference>
<evidence type="ECO:0000259" key="1">
    <source>
        <dbReference type="SMART" id="SM00421"/>
    </source>
</evidence>
<comment type="caution">
    <text evidence="2">The sequence shown here is derived from an EMBL/GenBank/DDBJ whole genome shotgun (WGS) entry which is preliminary data.</text>
</comment>
<dbReference type="EMBL" id="SMKI01000449">
    <property type="protein sequence ID" value="TDC66458.1"/>
    <property type="molecule type" value="Genomic_DNA"/>
</dbReference>
<sequence length="326" mass="36241">MADFGVSEVEEAVYRHFLRHPETRADHLHVLLRVGCEEAGAALARLIRLGLLRPGDTTGRLVATDPETALARLAELRLREIYEEMHRVTQYRHVLATLRAETDRRPAAAQGVEQLDDSSEIRGRMDDLAFFAREEIVSAEPRVRLSAEQVGQCGARDFRALSRGVRRRVVVRGDALEHQPTAGYLGELASRGARIRVAEEMSDHVVVYDRRAALMPLDPRNDTRGALVVHGGVLVASLVGLFERIWEQAEDVPLALRDPADRGTGLAETELRVLALMCTVGKDETGARDLGVSVRTYRRHIADVMRRLGASSRAQAALLARERGWI</sequence>
<reference evidence="2 3" key="1">
    <citation type="submission" date="2019-03" db="EMBL/GenBank/DDBJ databases">
        <title>Draft genome sequences of novel Actinobacteria.</title>
        <authorList>
            <person name="Sahin N."/>
            <person name="Ay H."/>
            <person name="Saygin H."/>
        </authorList>
    </citation>
    <scope>NUCLEOTIDE SEQUENCE [LARGE SCALE GENOMIC DNA]</scope>
    <source>
        <strain evidence="2 3">DSM 41900</strain>
    </source>
</reference>
<accession>A0A4R4SR60</accession>
<dbReference type="InterPro" id="IPR051797">
    <property type="entry name" value="TrmB-like"/>
</dbReference>
<dbReference type="Gene3D" id="1.10.10.10">
    <property type="entry name" value="Winged helix-like DNA-binding domain superfamily/Winged helix DNA-binding domain"/>
    <property type="match status" value="1"/>
</dbReference>
<dbReference type="OrthoDB" id="4266042at2"/>
<dbReference type="SUPFAM" id="SSF46894">
    <property type="entry name" value="C-terminal effector domain of the bipartite response regulators"/>
    <property type="match status" value="1"/>
</dbReference>
<dbReference type="GO" id="GO:0003677">
    <property type="term" value="F:DNA binding"/>
    <property type="evidence" value="ECO:0007669"/>
    <property type="project" value="InterPro"/>
</dbReference>
<dbReference type="PANTHER" id="PTHR34293:SF1">
    <property type="entry name" value="HTH-TYPE TRANSCRIPTIONAL REGULATOR TRMBL2"/>
    <property type="match status" value="1"/>
</dbReference>
<dbReference type="Pfam" id="PF00196">
    <property type="entry name" value="GerE"/>
    <property type="match status" value="1"/>
</dbReference>
<evidence type="ECO:0000313" key="3">
    <source>
        <dbReference type="Proteomes" id="UP000295345"/>
    </source>
</evidence>
<name>A0A4R4SR60_9ACTN</name>
<dbReference type="InterPro" id="IPR016032">
    <property type="entry name" value="Sig_transdc_resp-reg_C-effctor"/>
</dbReference>
<feature type="domain" description="HTH luxR-type" evidence="1">
    <location>
        <begin position="263"/>
        <end position="320"/>
    </location>
</feature>
<protein>
    <submittedName>
        <fullName evidence="2">LuxR family transcriptional regulator</fullName>
    </submittedName>
</protein>
<dbReference type="PANTHER" id="PTHR34293">
    <property type="entry name" value="HTH-TYPE TRANSCRIPTIONAL REGULATOR TRMBL2"/>
    <property type="match status" value="1"/>
</dbReference>